<dbReference type="Pfam" id="PF20469">
    <property type="entry name" value="OLD-like_TOPRIM"/>
    <property type="match status" value="1"/>
</dbReference>
<dbReference type="EMBL" id="SMLW01000594">
    <property type="protein sequence ID" value="MTI26706.1"/>
    <property type="molecule type" value="Genomic_DNA"/>
</dbReference>
<protein>
    <submittedName>
        <fullName evidence="2">AAA family ATPase</fullName>
    </submittedName>
</protein>
<sequence length="625" mass="69076">MTFPFDIDINLSQSGITGIQNKTITVNGGVTTFLGPNGSGKTQLLRGLKSSLGGHANGKKIRYVSAGRLGPMENFRSDFDGQRGGRPNFDIATFGDKSSTSRRHLNETILGDFGTLSERPDILIKVQERLRKLFRRDITLDWDGGKLKVFFSRVDQETSSNYSSAREASGLLHLVAILAALYDDEVGCLLIDEPEVSLHPQLQSFVMDEILKVAGPNTEVGKKLVFISTHSTEFIEVSSVEQLSTIVFCKDILEQAVQIDPTIGEFQSRKLQALLTRLGQEHKLALFCHSPLLVEGPSDEIICSAINRKLNINLEAAGSQVLPVTGKGQFPVVIKLLRLIGKSPALLADADALTDNLDIIGVFTSLDKANVFASELGHRDAPELARNIYNDYCQLVADHWSDIQARAELHYYWINRDTDKDELIAKRRSAFCWLFSNDDASITSVNNGANWVSIKHRLSTLLVLLEKLGCFILKKGTIEAYYQHVSNLTNDEKPNAASYEVNGLMGENAETVTANYNDILRALQFCSQAKEINEAEAIRDLLLAVITPALATIKKETSDAELRLYSNNLFGAKSSLFQLSKEENGDDLYLLVELASNILEVEGFPLKIKKGSNPIEIVNEALKLK</sequence>
<comment type="caution">
    <text evidence="2">The sequence shown here is derived from an EMBL/GenBank/DDBJ whole genome shotgun (WGS) entry which is preliminary data.</text>
</comment>
<dbReference type="PANTHER" id="PTHR43581:SF2">
    <property type="entry name" value="EXCINUCLEASE ATPASE SUBUNIT"/>
    <property type="match status" value="1"/>
</dbReference>
<dbReference type="PANTHER" id="PTHR43581">
    <property type="entry name" value="ATP/GTP PHOSPHATASE"/>
    <property type="match status" value="1"/>
</dbReference>
<reference evidence="2 3" key="1">
    <citation type="submission" date="2019-02" db="EMBL/GenBank/DDBJ databases">
        <authorList>
            <person name="Goldberg S.R."/>
            <person name="Haltli B.A."/>
            <person name="Correa H."/>
            <person name="Russell K.G."/>
        </authorList>
    </citation>
    <scope>NUCLEOTIDE SEQUENCE [LARGE SCALE GENOMIC DNA]</scope>
    <source>
        <strain evidence="2 3">JCM 16186</strain>
    </source>
</reference>
<dbReference type="Proteomes" id="UP000798808">
    <property type="component" value="Unassembled WGS sequence"/>
</dbReference>
<name>A0ABW9RS05_9BACT</name>
<keyword evidence="3" id="KW-1185">Reference proteome</keyword>
<dbReference type="RefSeq" id="WP_155173716.1">
    <property type="nucleotide sequence ID" value="NZ_BAAAFL010000029.1"/>
</dbReference>
<evidence type="ECO:0000313" key="2">
    <source>
        <dbReference type="EMBL" id="MTI26706.1"/>
    </source>
</evidence>
<dbReference type="InterPro" id="IPR027417">
    <property type="entry name" value="P-loop_NTPase"/>
</dbReference>
<dbReference type="CDD" id="cd01026">
    <property type="entry name" value="TOPRIM_OLD"/>
    <property type="match status" value="1"/>
</dbReference>
<evidence type="ECO:0000313" key="3">
    <source>
        <dbReference type="Proteomes" id="UP000798808"/>
    </source>
</evidence>
<organism evidence="2 3">
    <name type="scientific">Fulvivirga kasyanovii</name>
    <dbReference type="NCBI Taxonomy" id="396812"/>
    <lineage>
        <taxon>Bacteria</taxon>
        <taxon>Pseudomonadati</taxon>
        <taxon>Bacteroidota</taxon>
        <taxon>Cytophagia</taxon>
        <taxon>Cytophagales</taxon>
        <taxon>Fulvivirgaceae</taxon>
        <taxon>Fulvivirga</taxon>
    </lineage>
</organism>
<gene>
    <name evidence="2" type="ORF">E1163_17260</name>
</gene>
<dbReference type="Pfam" id="PF13304">
    <property type="entry name" value="AAA_21"/>
    <property type="match status" value="1"/>
</dbReference>
<dbReference type="InterPro" id="IPR051396">
    <property type="entry name" value="Bact_Antivir_Def_Nuclease"/>
</dbReference>
<dbReference type="Gene3D" id="3.40.50.300">
    <property type="entry name" value="P-loop containing nucleotide triphosphate hydrolases"/>
    <property type="match status" value="2"/>
</dbReference>
<dbReference type="Pfam" id="PF13476">
    <property type="entry name" value="AAA_23"/>
    <property type="match status" value="1"/>
</dbReference>
<dbReference type="SUPFAM" id="SSF52540">
    <property type="entry name" value="P-loop containing nucleoside triphosphate hydrolases"/>
    <property type="match status" value="1"/>
</dbReference>
<dbReference type="InterPro" id="IPR038729">
    <property type="entry name" value="Rad50/SbcC_AAA"/>
</dbReference>
<feature type="domain" description="AAA+ ATPase" evidence="1">
    <location>
        <begin position="27"/>
        <end position="253"/>
    </location>
</feature>
<accession>A0ABW9RS05</accession>
<dbReference type="InterPro" id="IPR003593">
    <property type="entry name" value="AAA+_ATPase"/>
</dbReference>
<dbReference type="SMART" id="SM00382">
    <property type="entry name" value="AAA"/>
    <property type="match status" value="1"/>
</dbReference>
<dbReference type="InterPro" id="IPR034139">
    <property type="entry name" value="TOPRIM_OLD"/>
</dbReference>
<proteinExistence type="predicted"/>
<dbReference type="InterPro" id="IPR003959">
    <property type="entry name" value="ATPase_AAA_core"/>
</dbReference>
<evidence type="ECO:0000259" key="1">
    <source>
        <dbReference type="SMART" id="SM00382"/>
    </source>
</evidence>